<dbReference type="InterPro" id="IPR052565">
    <property type="entry name" value="Glutaredoxin-like_YDR286C"/>
</dbReference>
<dbReference type="PANTHER" id="PTHR33558:SF1">
    <property type="entry name" value="GLUTAREDOXIN-LIKE PROTEIN C5ORF63 HOMOLOG"/>
    <property type="match status" value="1"/>
</dbReference>
<proteinExistence type="predicted"/>
<evidence type="ECO:0008006" key="3">
    <source>
        <dbReference type="Google" id="ProtNLM"/>
    </source>
</evidence>
<dbReference type="InterPro" id="IPR036249">
    <property type="entry name" value="Thioredoxin-like_sf"/>
</dbReference>
<name>A0ABP0UEX8_9BRYO</name>
<dbReference type="EMBL" id="OZ019895">
    <property type="protein sequence ID" value="CAK9219704.1"/>
    <property type="molecule type" value="Genomic_DNA"/>
</dbReference>
<dbReference type="Pfam" id="PF05768">
    <property type="entry name" value="Glrx-like"/>
    <property type="match status" value="1"/>
</dbReference>
<gene>
    <name evidence="1" type="ORF">CSSPTR1EN2_LOCUS14773</name>
</gene>
<sequence>MSSSRLLLLRVLPHSSSHAPVQLFSVSSAASASVGPHNASKLMRNRLSPNLSAPYLHCVALANPKLLHSCGGFAECGVCRRISGAREDESYRRPGFWFRGGCDPAQVSRTLKRRKWEDIGRCFFSGETSSIYIRERRTASEDGNGVVTGVEAKKIEEEKQKKNRRLVLYSKPGCCLCDGLKEKLHLVFMMGGEGSVSEDVELEVRDITTNKEWEQAYQYEIPVLAILQEDNSEAVFPRFSPRLTIEQLQKKLVSALS</sequence>
<reference evidence="1" key="1">
    <citation type="submission" date="2024-02" db="EMBL/GenBank/DDBJ databases">
        <authorList>
            <consortium name="ELIXIR-Norway"/>
            <consortium name="Elixir Norway"/>
        </authorList>
    </citation>
    <scope>NUCLEOTIDE SEQUENCE</scope>
</reference>
<accession>A0ABP0UEX8</accession>
<evidence type="ECO:0000313" key="2">
    <source>
        <dbReference type="Proteomes" id="UP001497512"/>
    </source>
</evidence>
<organism evidence="1 2">
    <name type="scientific">Sphagnum troendelagicum</name>
    <dbReference type="NCBI Taxonomy" id="128251"/>
    <lineage>
        <taxon>Eukaryota</taxon>
        <taxon>Viridiplantae</taxon>
        <taxon>Streptophyta</taxon>
        <taxon>Embryophyta</taxon>
        <taxon>Bryophyta</taxon>
        <taxon>Sphagnophytina</taxon>
        <taxon>Sphagnopsida</taxon>
        <taxon>Sphagnales</taxon>
        <taxon>Sphagnaceae</taxon>
        <taxon>Sphagnum</taxon>
    </lineage>
</organism>
<evidence type="ECO:0000313" key="1">
    <source>
        <dbReference type="EMBL" id="CAK9219704.1"/>
    </source>
</evidence>
<dbReference type="SUPFAM" id="SSF52833">
    <property type="entry name" value="Thioredoxin-like"/>
    <property type="match status" value="1"/>
</dbReference>
<keyword evidence="2" id="KW-1185">Reference proteome</keyword>
<dbReference type="PANTHER" id="PTHR33558">
    <property type="entry name" value="GLUTAREDOXIN-LIKE PROTEIN C5ORF63 HOMOLOG"/>
    <property type="match status" value="1"/>
</dbReference>
<protein>
    <recommendedName>
        <fullName evidence="3">Glutaredoxin-like protein</fullName>
    </recommendedName>
</protein>
<dbReference type="InterPro" id="IPR008554">
    <property type="entry name" value="Glutaredoxin-like"/>
</dbReference>
<dbReference type="Proteomes" id="UP001497512">
    <property type="component" value="Chromosome 3"/>
</dbReference>
<dbReference type="Gene3D" id="3.40.30.10">
    <property type="entry name" value="Glutaredoxin"/>
    <property type="match status" value="1"/>
</dbReference>